<protein>
    <submittedName>
        <fullName evidence="6">Putative transcriptional regulatory protein</fullName>
    </submittedName>
</protein>
<reference evidence="6 7" key="1">
    <citation type="submission" date="2015-06" db="EMBL/GenBank/DDBJ databases">
        <title>Draft genome of the ant-associated black yeast Phialophora attae CBS 131958.</title>
        <authorList>
            <person name="Moreno L.F."/>
            <person name="Stielow B.J."/>
            <person name="de Hoog S."/>
            <person name="Vicente V.A."/>
            <person name="Weiss V.A."/>
            <person name="de Vries M."/>
            <person name="Cruz L.M."/>
            <person name="Souza E.M."/>
        </authorList>
    </citation>
    <scope>NUCLEOTIDE SEQUENCE [LARGE SCALE GENOMIC DNA]</scope>
    <source>
        <strain evidence="6 7">CBS 131958</strain>
    </source>
</reference>
<keyword evidence="4" id="KW-0472">Membrane</keyword>
<accession>A0A0N1HC49</accession>
<dbReference type="GO" id="GO:0005634">
    <property type="term" value="C:nucleus"/>
    <property type="evidence" value="ECO:0007669"/>
    <property type="project" value="UniProtKB-SubCell"/>
</dbReference>
<comment type="subcellular location">
    <subcellularLocation>
        <location evidence="1">Nucleus</location>
    </subcellularLocation>
</comment>
<dbReference type="AlphaFoldDB" id="A0A0N1HC49"/>
<dbReference type="GO" id="GO:0003677">
    <property type="term" value="F:DNA binding"/>
    <property type="evidence" value="ECO:0007669"/>
    <property type="project" value="InterPro"/>
</dbReference>
<evidence type="ECO:0000256" key="1">
    <source>
        <dbReference type="ARBA" id="ARBA00004123"/>
    </source>
</evidence>
<dbReference type="EMBL" id="LFJN01000008">
    <property type="protein sequence ID" value="KPI41795.1"/>
    <property type="molecule type" value="Genomic_DNA"/>
</dbReference>
<evidence type="ECO:0000256" key="3">
    <source>
        <dbReference type="SAM" id="MobiDB-lite"/>
    </source>
</evidence>
<dbReference type="STRING" id="1664694.A0A0N1HC49"/>
<feature type="region of interest" description="Disordered" evidence="3">
    <location>
        <begin position="1"/>
        <end position="28"/>
    </location>
</feature>
<dbReference type="GO" id="GO:0008270">
    <property type="term" value="F:zinc ion binding"/>
    <property type="evidence" value="ECO:0007669"/>
    <property type="project" value="InterPro"/>
</dbReference>
<dbReference type="RefSeq" id="XP_018001758.1">
    <property type="nucleotide sequence ID" value="XM_018145643.1"/>
</dbReference>
<evidence type="ECO:0000313" key="7">
    <source>
        <dbReference type="Proteomes" id="UP000038010"/>
    </source>
</evidence>
<dbReference type="OrthoDB" id="4934715at2759"/>
<dbReference type="InterPro" id="IPR050613">
    <property type="entry name" value="Sec_Metabolite_Reg"/>
</dbReference>
<feature type="region of interest" description="Disordered" evidence="3">
    <location>
        <begin position="363"/>
        <end position="396"/>
    </location>
</feature>
<dbReference type="GO" id="GO:0006351">
    <property type="term" value="P:DNA-templated transcription"/>
    <property type="evidence" value="ECO:0007669"/>
    <property type="project" value="InterPro"/>
</dbReference>
<evidence type="ECO:0000313" key="6">
    <source>
        <dbReference type="EMBL" id="KPI41795.1"/>
    </source>
</evidence>
<keyword evidence="4" id="KW-1133">Transmembrane helix</keyword>
<dbReference type="PANTHER" id="PTHR31001">
    <property type="entry name" value="UNCHARACTERIZED TRANSCRIPTIONAL REGULATORY PROTEIN"/>
    <property type="match status" value="1"/>
</dbReference>
<dbReference type="VEuPathDB" id="FungiDB:AB675_5432"/>
<name>A0A0N1HC49_9EURO</name>
<dbReference type="GeneID" id="28737523"/>
<dbReference type="SMART" id="SM00906">
    <property type="entry name" value="Fungal_trans"/>
    <property type="match status" value="1"/>
</dbReference>
<feature type="compositionally biased region" description="Basic and acidic residues" evidence="3">
    <location>
        <begin position="383"/>
        <end position="395"/>
    </location>
</feature>
<organism evidence="6 7">
    <name type="scientific">Cyphellophora attinorum</name>
    <dbReference type="NCBI Taxonomy" id="1664694"/>
    <lineage>
        <taxon>Eukaryota</taxon>
        <taxon>Fungi</taxon>
        <taxon>Dikarya</taxon>
        <taxon>Ascomycota</taxon>
        <taxon>Pezizomycotina</taxon>
        <taxon>Eurotiomycetes</taxon>
        <taxon>Chaetothyriomycetidae</taxon>
        <taxon>Chaetothyriales</taxon>
        <taxon>Cyphellophoraceae</taxon>
        <taxon>Cyphellophora</taxon>
    </lineage>
</organism>
<dbReference type="Pfam" id="PF04082">
    <property type="entry name" value="Fungal_trans"/>
    <property type="match status" value="1"/>
</dbReference>
<keyword evidence="2" id="KW-0539">Nucleus</keyword>
<comment type="caution">
    <text evidence="6">The sequence shown here is derived from an EMBL/GenBank/DDBJ whole genome shotgun (WGS) entry which is preliminary data.</text>
</comment>
<evidence type="ECO:0000259" key="5">
    <source>
        <dbReference type="SMART" id="SM00906"/>
    </source>
</evidence>
<sequence length="921" mass="101711">MGFSLDSYHGRDCSTTAPTAEQTERQSPAVLRPMPTTEVEMRPPAALRRVFETPHYRTSNQPVDVHGRILELENLVMTLMKGQPASSLATPPADVPYHSKGCGSQQDTAKSLADPGTLKVGETGTSYVQNVHWESVLSEIRGLKEDLVTDSKVLAGSHLFYGPNRRATREEILAAVPSRVVADRLMALHFESCIITPDLIHRGRFLREYESFWTDPSGSSIAWIGLMFSMLCIAALLQCFSIDSTGGQDQSLKTEYLNMKEAFREKAVQCLVLARYTTGGPYILETLITILAGEFVLLKDGATDSWLSIGLILQIAIRMGYHRDPDHFPGLSPFESEMRRRIWTAILQLDLITSLEAGLPRNATDAHIDTKPPSNLLDSDFDQDTHEMPPSRPETEWTPILPLITRRRLIFTLGKICDINSDIKAPSQVEVAQVDAILQDVYKHAIPPVLRWTTMPHPITDSPAVVAQRIWREASSASVEAGKVAKALSIVLGMSEVSANPGKPHNETDLEAMFGSMQSDDMGGTYNQYFPTGFYSPLTFFDNVFTSRKENERIKRETPILIKRLSIDAAVAEFNLRQEKFLRQVRKEIRSLVKNTSKTECLSVIATGPSGAPKLHKPWGRAWQRRFWAVRKHKSENPSEPSFPVYDGETLDSPLSTPIQNKVQDVYRQFYRQNSDIVDGLIAHHLYRHPDVQEAVTIHIAAAIRSSVAPVSKEIYDNIARHIVQALTGEVPTAAAGLAGDATASMTTDIALSVIAGAMVHAFHSVLNTFVFKTVATTTMHTAGTSLTYIVAKAVMAGLVTTASTHAAAHGSAATFTCGAYLAMLPLVLGIVAYQVYRFPSKLGKKIAAQVCNNLRGEYEATNRRRLSALLVEALKDGGKDIWDAMLNDSRVKSELEIFMRGLMNEKSAVDTREIIGQGGR</sequence>
<dbReference type="InterPro" id="IPR007219">
    <property type="entry name" value="XnlR_reg_dom"/>
</dbReference>
<keyword evidence="7" id="KW-1185">Reference proteome</keyword>
<evidence type="ECO:0000256" key="4">
    <source>
        <dbReference type="SAM" id="Phobius"/>
    </source>
</evidence>
<feature type="domain" description="Xylanolytic transcriptional activator regulatory" evidence="5">
    <location>
        <begin position="305"/>
        <end position="379"/>
    </location>
</feature>
<gene>
    <name evidence="6" type="ORF">AB675_5432</name>
</gene>
<evidence type="ECO:0000256" key="2">
    <source>
        <dbReference type="ARBA" id="ARBA00023242"/>
    </source>
</evidence>
<feature type="transmembrane region" description="Helical" evidence="4">
    <location>
        <begin position="819"/>
        <end position="837"/>
    </location>
</feature>
<feature type="region of interest" description="Disordered" evidence="3">
    <location>
        <begin position="97"/>
        <end position="116"/>
    </location>
</feature>
<proteinExistence type="predicted"/>
<dbReference type="Proteomes" id="UP000038010">
    <property type="component" value="Unassembled WGS sequence"/>
</dbReference>
<dbReference type="PANTHER" id="PTHR31001:SF74">
    <property type="entry name" value="ZN(II)2CYS6 TRANSCRIPTION FACTOR (EUROFUNG)"/>
    <property type="match status" value="1"/>
</dbReference>
<dbReference type="CDD" id="cd12148">
    <property type="entry name" value="fungal_TF_MHR"/>
    <property type="match status" value="1"/>
</dbReference>
<keyword evidence="4" id="KW-0812">Transmembrane</keyword>